<name>C0QHW6_DESAH</name>
<evidence type="ECO:0000313" key="2">
    <source>
        <dbReference type="Proteomes" id="UP000000442"/>
    </source>
</evidence>
<dbReference type="STRING" id="177437.HRM2_05600"/>
<reference evidence="1 2" key="1">
    <citation type="journal article" date="2009" name="Environ. Microbiol.">
        <title>Genome sequence of Desulfobacterium autotrophicum HRM2, a marine sulfate reducer oxidizing organic carbon completely to carbon dioxide.</title>
        <authorList>
            <person name="Strittmatter A.W."/>
            <person name="Liesegang H."/>
            <person name="Rabus R."/>
            <person name="Decker I."/>
            <person name="Amann J."/>
            <person name="Andres S."/>
            <person name="Henne A."/>
            <person name="Fricke W.F."/>
            <person name="Martinez-Arias R."/>
            <person name="Bartels D."/>
            <person name="Goesmann A."/>
            <person name="Krause L."/>
            <person name="Puehler A."/>
            <person name="Klenk H.P."/>
            <person name="Richter M."/>
            <person name="Schuler M."/>
            <person name="Gloeckner F.O."/>
            <person name="Meyerdierks A."/>
            <person name="Gottschalk G."/>
            <person name="Amann R."/>
        </authorList>
    </citation>
    <scope>NUCLEOTIDE SEQUENCE [LARGE SCALE GENOMIC DNA]</scope>
    <source>
        <strain evidence="2">ATCC 43914 / DSM 3382 / HRM2</strain>
    </source>
</reference>
<dbReference type="Proteomes" id="UP000000442">
    <property type="component" value="Chromosome"/>
</dbReference>
<sequence length="119" mass="13837">MFQSLLSWIRHSRKRAEVELERAKCFNPCCRGSGIPGIHFKRLFELAFEFQSLLSWIRHSRTSHCIPIGISCAVSILVVVDQAFQDFRSAGNRMREKFQSLLSWIRHSRSKSSYPHNGQ</sequence>
<gene>
    <name evidence="1" type="ordered locus">HRM2_05600</name>
</gene>
<dbReference type="HOGENOM" id="CLU_2057558_0_0_7"/>
<accession>C0QHW6</accession>
<dbReference type="AlphaFoldDB" id="C0QHW6"/>
<organism evidence="1 2">
    <name type="scientific">Desulforapulum autotrophicum (strain ATCC 43914 / DSM 3382 / VKM B-1955 / HRM2)</name>
    <name type="common">Desulfobacterium autotrophicum</name>
    <dbReference type="NCBI Taxonomy" id="177437"/>
    <lineage>
        <taxon>Bacteria</taxon>
        <taxon>Pseudomonadati</taxon>
        <taxon>Thermodesulfobacteriota</taxon>
        <taxon>Desulfobacteria</taxon>
        <taxon>Desulfobacterales</taxon>
        <taxon>Desulfobacteraceae</taxon>
        <taxon>Desulforapulum</taxon>
    </lineage>
</organism>
<protein>
    <submittedName>
        <fullName evidence="1">Uncharacterized protein</fullName>
    </submittedName>
</protein>
<dbReference type="KEGG" id="dat:HRM2_05600"/>
<proteinExistence type="predicted"/>
<evidence type="ECO:0000313" key="1">
    <source>
        <dbReference type="EMBL" id="ACN13674.1"/>
    </source>
</evidence>
<keyword evidence="2" id="KW-1185">Reference proteome</keyword>
<dbReference type="EMBL" id="CP001087">
    <property type="protein sequence ID" value="ACN13674.1"/>
    <property type="molecule type" value="Genomic_DNA"/>
</dbReference>